<organism evidence="4 5">
    <name type="scientific">Enterococcus avium</name>
    <name type="common">Streptococcus avium</name>
    <dbReference type="NCBI Taxonomy" id="33945"/>
    <lineage>
        <taxon>Bacteria</taxon>
        <taxon>Bacillati</taxon>
        <taxon>Bacillota</taxon>
        <taxon>Bacilli</taxon>
        <taxon>Lactobacillales</taxon>
        <taxon>Enterococcaceae</taxon>
        <taxon>Enterococcus</taxon>
    </lineage>
</organism>
<evidence type="ECO:0000313" key="5">
    <source>
        <dbReference type="Proteomes" id="UP000316316"/>
    </source>
</evidence>
<accession>A0A2N8PSV7</accession>
<dbReference type="EMBL" id="JARPWY010000041">
    <property type="protein sequence ID" value="MDT2515349.1"/>
    <property type="molecule type" value="Genomic_DNA"/>
</dbReference>
<protein>
    <submittedName>
        <fullName evidence="2">Alpha/beta fold hydrolase</fullName>
    </submittedName>
    <submittedName>
        <fullName evidence="4">Lysophospholipase</fullName>
    </submittedName>
</protein>
<reference evidence="2 6" key="2">
    <citation type="submission" date="2023-03" db="EMBL/GenBank/DDBJ databases">
        <authorList>
            <person name="Shen W."/>
            <person name="Cai J."/>
        </authorList>
    </citation>
    <scope>NUCLEOTIDE SEQUENCE [LARGE SCALE GENOMIC DNA]</scope>
    <source>
        <strain evidence="2">P33-2</strain>
        <strain evidence="3 6">Y2</strain>
    </source>
</reference>
<evidence type="ECO:0000313" key="6">
    <source>
        <dbReference type="Proteomes" id="UP001264335"/>
    </source>
</evidence>
<dbReference type="Pfam" id="PF12146">
    <property type="entry name" value="Hydrolase_4"/>
    <property type="match status" value="1"/>
</dbReference>
<keyword evidence="2" id="KW-0378">Hydrolase</keyword>
<dbReference type="Proteomes" id="UP001264335">
    <property type="component" value="Unassembled WGS sequence"/>
</dbReference>
<dbReference type="Proteomes" id="UP001260773">
    <property type="component" value="Unassembled WGS sequence"/>
</dbReference>
<reference evidence="4 5" key="1">
    <citation type="submission" date="2017-10" db="EMBL/GenBank/DDBJ databases">
        <title>FDA dAtabase for Regulatory Grade micrObial Sequences (FDA-ARGOS): Supporting development and validation of Infectious Disease Dx tests.</title>
        <authorList>
            <person name="Campos J."/>
            <person name="Goldberg B."/>
            <person name="Tallon L.J."/>
            <person name="Sadzewicz L."/>
            <person name="Sengamalay N."/>
            <person name="Ott S."/>
            <person name="Godinez A."/>
            <person name="Nagaraj S."/>
            <person name="Vyas G."/>
            <person name="Aluvathingal J."/>
            <person name="Nadendla S."/>
            <person name="Geyer C."/>
            <person name="Nandy P."/>
            <person name="Hobson J."/>
            <person name="Sichtig H."/>
        </authorList>
    </citation>
    <scope>NUCLEOTIDE SEQUENCE [LARGE SCALE GENOMIC DNA]</scope>
    <source>
        <strain evidence="4 5">FDAARGOS_185</strain>
    </source>
</reference>
<evidence type="ECO:0000259" key="1">
    <source>
        <dbReference type="Pfam" id="PF12146"/>
    </source>
</evidence>
<evidence type="ECO:0000313" key="3">
    <source>
        <dbReference type="EMBL" id="MDT2515349.1"/>
    </source>
</evidence>
<dbReference type="Gene3D" id="3.40.50.1820">
    <property type="entry name" value="alpha/beta hydrolase"/>
    <property type="match status" value="1"/>
</dbReference>
<dbReference type="SUPFAM" id="SSF53474">
    <property type="entry name" value="alpha/beta-Hydrolases"/>
    <property type="match status" value="1"/>
</dbReference>
<feature type="domain" description="Serine aminopeptidase S33" evidence="1">
    <location>
        <begin position="25"/>
        <end position="290"/>
    </location>
</feature>
<dbReference type="InterPro" id="IPR029058">
    <property type="entry name" value="AB_hydrolase_fold"/>
</dbReference>
<dbReference type="EMBL" id="JARPWH010000011">
    <property type="protein sequence ID" value="MDT2401744.1"/>
    <property type="molecule type" value="Genomic_DNA"/>
</dbReference>
<dbReference type="RefSeq" id="WP_016178759.1">
    <property type="nucleotide sequence ID" value="NZ_CAAKOC010000190.1"/>
</dbReference>
<dbReference type="AlphaFoldDB" id="A0A2N8PSV7"/>
<proteinExistence type="predicted"/>
<dbReference type="GO" id="GO:0016787">
    <property type="term" value="F:hydrolase activity"/>
    <property type="evidence" value="ECO:0007669"/>
    <property type="project" value="UniProtKB-KW"/>
</dbReference>
<name>A0A2N8PSV7_ENTAV</name>
<dbReference type="InterPro" id="IPR022742">
    <property type="entry name" value="Hydrolase_4"/>
</dbReference>
<comment type="caution">
    <text evidence="4">The sequence shown here is derived from an EMBL/GenBank/DDBJ whole genome shotgun (WGS) entry which is preliminary data.</text>
</comment>
<dbReference type="EMBL" id="PDXQ01000002">
    <property type="protein sequence ID" value="TRZ28787.1"/>
    <property type="molecule type" value="Genomic_DNA"/>
</dbReference>
<dbReference type="Proteomes" id="UP000316316">
    <property type="component" value="Unassembled WGS sequence"/>
</dbReference>
<gene>
    <name evidence="4" type="ORF">AUF17_18950</name>
    <name evidence="2" type="ORF">P7D43_05110</name>
    <name evidence="3" type="ORF">P7D79_14075</name>
</gene>
<evidence type="ECO:0000313" key="2">
    <source>
        <dbReference type="EMBL" id="MDT2401744.1"/>
    </source>
</evidence>
<dbReference type="InterPro" id="IPR051044">
    <property type="entry name" value="MAG_DAG_Lipase"/>
</dbReference>
<sequence length="309" mass="35108">MLEKFEILSVDQKTAVQGYHWTCEKPWAVLQLTHGMAEHLMRYEILAKYLNERNIAVIGHDHLGHGASVSAPKGLQGYFHDEKIKHGLVQDLYQVTQWGKKQYSDIPFFLLGHSMGSFVVRNYLYEYGEAINGAILVGTGQQPAWLARFGQRSAKLLSKIQGEKHPSKLIDQLAFGNMNRKIVNKRTDKDWLSSLSEEVDAYLADPKCGFLFTLSAYHELFSLIIRSQEPELLQRVPKNLPLLFLSGKEDPVGEYGKGVMKAAKTYQAAGVKQVTVKLYENARHELLNEAQKLTVFHDICKWMEKNSGK</sequence>
<dbReference type="PANTHER" id="PTHR11614">
    <property type="entry name" value="PHOSPHOLIPASE-RELATED"/>
    <property type="match status" value="1"/>
</dbReference>
<evidence type="ECO:0000313" key="4">
    <source>
        <dbReference type="EMBL" id="TRZ28787.1"/>
    </source>
</evidence>